<feature type="compositionally biased region" description="Pro residues" evidence="1">
    <location>
        <begin position="500"/>
        <end position="510"/>
    </location>
</feature>
<keyword evidence="3" id="KW-1185">Reference proteome</keyword>
<reference evidence="2" key="1">
    <citation type="submission" date="2016-10" db="EMBL/GenBank/DDBJ databases">
        <authorList>
            <person name="Benchimol M."/>
            <person name="Almeida L.G."/>
            <person name="Vasconcelos A.T."/>
            <person name="Perreira-Neves A."/>
            <person name="Rosa I.A."/>
            <person name="Tasca T."/>
            <person name="Bogo M.R."/>
            <person name="de Souza W."/>
        </authorList>
    </citation>
    <scope>NUCLEOTIDE SEQUENCE [LARGE SCALE GENOMIC DNA]</scope>
    <source>
        <strain evidence="2">K</strain>
    </source>
</reference>
<dbReference type="EMBL" id="MLAK01000697">
    <property type="protein sequence ID" value="OHT07424.1"/>
    <property type="molecule type" value="Genomic_DNA"/>
</dbReference>
<dbReference type="RefSeq" id="XP_068360560.1">
    <property type="nucleotide sequence ID" value="XM_068503720.1"/>
</dbReference>
<protein>
    <submittedName>
        <fullName evidence="2">Uncharacterized protein</fullName>
    </submittedName>
</protein>
<comment type="caution">
    <text evidence="2">The sequence shown here is derived from an EMBL/GenBank/DDBJ whole genome shotgun (WGS) entry which is preliminary data.</text>
</comment>
<feature type="compositionally biased region" description="Pro residues" evidence="1">
    <location>
        <begin position="435"/>
        <end position="448"/>
    </location>
</feature>
<dbReference type="VEuPathDB" id="TrichDB:TRFO_24383"/>
<feature type="compositionally biased region" description="Low complexity" evidence="1">
    <location>
        <begin position="480"/>
        <end position="498"/>
    </location>
</feature>
<name>A0A1J4K957_9EUKA</name>
<evidence type="ECO:0000256" key="1">
    <source>
        <dbReference type="SAM" id="MobiDB-lite"/>
    </source>
</evidence>
<feature type="compositionally biased region" description="Pro residues" evidence="1">
    <location>
        <begin position="455"/>
        <end position="479"/>
    </location>
</feature>
<dbReference type="AlphaFoldDB" id="A0A1J4K957"/>
<evidence type="ECO:0000313" key="3">
    <source>
        <dbReference type="Proteomes" id="UP000179807"/>
    </source>
</evidence>
<gene>
    <name evidence="2" type="ORF">TRFO_24383</name>
</gene>
<dbReference type="GeneID" id="94838424"/>
<sequence>MTPTCRGFFYCKFDSCTKFDAHRYDSFTQRFPAAYFYLDRIDYFGLKRENAKRPLPSLTAVNLRHAIKHLSDIHKRYLSDPERIPRYRASSSVLLPWSPGSAFSDTSDSTANYAFMNQGYGNEEDFSTTTGFGFGNQFYETMGPNTAFFATSEFDIGTGMMDSLEPLQPIDSDNQFMFTPDGDDFLLAPDGAVEIEAPQFFTDLPPPPEEEKKVEPPAPEPQNNFGAPFESLEPLQPLEPLELTPMEPLQPLDQMGLAPLEPLDPMPFNPDLVPLEPLQPLQSLDPPTSTVNVNQTTVTTTTTVTREVNVIQQQQQTNVEISLKENRNFMNTLNQYASNEVFEPTPEMPEIDDSQVVSRNVQQPSEVTEVKPLLTSTVKGRNRSIGPAMDAPPEMISLSIPPPVVNSTTTTTTTTTNNVQMTIPPPVQGLVIPPPQQKPPMTIPPPVVPQMRISQPPPFLQANQPPSPAPQPTPPPVSKPPKIATNQIIIVPPVVKQPEPAKPPEQPHPEPQFKTTITTNVYEVKQDTKQVEEKSQVQPGPQPPKLEAKPYVQVQPQPWPAPPPKPAGPGIQVGVGAPSPTPISIPPPPGVVTSQQYIPSSKDVNLPKSPARAPMPKKHIPKFPSSAGSLNLLQIPGAGHANVQPTKRSVKLTDGSVVQIEEPHKLTLPTNESIPRPQPFDDIDIDDISALSKNAVSAETPKLATIEPVNNSASFYESNDLPFALLKPSSGIKIGNMSHPLQQRRIVPPPTIRILGVPSEW</sequence>
<feature type="region of interest" description="Disordered" evidence="1">
    <location>
        <begin position="394"/>
        <end position="423"/>
    </location>
</feature>
<feature type="compositionally biased region" description="Pro residues" evidence="1">
    <location>
        <begin position="557"/>
        <end position="567"/>
    </location>
</feature>
<feature type="region of interest" description="Disordered" evidence="1">
    <location>
        <begin position="203"/>
        <end position="231"/>
    </location>
</feature>
<dbReference type="Proteomes" id="UP000179807">
    <property type="component" value="Unassembled WGS sequence"/>
</dbReference>
<feature type="compositionally biased region" description="Basic and acidic residues" evidence="1">
    <location>
        <begin position="524"/>
        <end position="535"/>
    </location>
</feature>
<feature type="region of interest" description="Disordered" evidence="1">
    <location>
        <begin position="435"/>
        <end position="625"/>
    </location>
</feature>
<proteinExistence type="predicted"/>
<feature type="compositionally biased region" description="Polar residues" evidence="1">
    <location>
        <begin position="592"/>
        <end position="603"/>
    </location>
</feature>
<feature type="compositionally biased region" description="Pro residues" evidence="1">
    <location>
        <begin position="579"/>
        <end position="590"/>
    </location>
</feature>
<organism evidence="2 3">
    <name type="scientific">Tritrichomonas foetus</name>
    <dbReference type="NCBI Taxonomy" id="1144522"/>
    <lineage>
        <taxon>Eukaryota</taxon>
        <taxon>Metamonada</taxon>
        <taxon>Parabasalia</taxon>
        <taxon>Tritrichomonadida</taxon>
        <taxon>Tritrichomonadidae</taxon>
        <taxon>Tritrichomonas</taxon>
    </lineage>
</organism>
<evidence type="ECO:0000313" key="2">
    <source>
        <dbReference type="EMBL" id="OHT07424.1"/>
    </source>
</evidence>
<accession>A0A1J4K957</accession>